<reference evidence="3 4" key="1">
    <citation type="submission" date="2017-10" db="EMBL/GenBank/DDBJ databases">
        <title>Sedimentibacterium mangrovi gen. nov., sp. nov., a novel member of family Phyllobacteriacea isolated from mangrove sediment.</title>
        <authorList>
            <person name="Liao H."/>
            <person name="Tian Y."/>
        </authorList>
    </citation>
    <scope>NUCLEOTIDE SEQUENCE [LARGE SCALE GENOMIC DNA]</scope>
    <source>
        <strain evidence="3 4">X9-2-2</strain>
    </source>
</reference>
<dbReference type="Proteomes" id="UP000221168">
    <property type="component" value="Unassembled WGS sequence"/>
</dbReference>
<dbReference type="InterPro" id="IPR006342">
    <property type="entry name" value="FkbM_mtfrase"/>
</dbReference>
<dbReference type="InterPro" id="IPR052514">
    <property type="entry name" value="SAM-dependent_MTase"/>
</dbReference>
<dbReference type="AlphaFoldDB" id="A0A2G1QHC2"/>
<gene>
    <name evidence="3" type="ORF">CSC94_21990</name>
</gene>
<accession>A0A2G1QHC2</accession>
<sequence length="370" mass="40139">MRKPQNDLPPGRKTPAAAAHPVLSLVPGCGALPLRRRRGPASPRLSQTGRATAQPGDSMKAWTAPAVDKSRRWRQSPDKLEIACLGTTLTWTDYEADDGVGGIATAPFGTFAPNAWQRALIAAARGSFLHRGTFRRTMFRLIQGGAKNPVDIAFRDCAFRLHGQDNLIEYGILLHPAYNSRDIDFLLEGASGGDSFVDIGSNIGLYSLPMARRAGAGGKVVAIDANTQVCRQLAFNARASGLANVQVFAEGVSDHETRARLRRRNDDIAIVSIQEDDAGGIPVRRLASILDEAGVERIHGLKIDIEGHEDKALVPFFDTEPESRWPSRIVIETAGNGEDYPGCAAAFARCGYELAGRTRQNSLYRLKTRA</sequence>
<proteinExistence type="predicted"/>
<name>A0A2G1QHC2_9HYPH</name>
<evidence type="ECO:0000256" key="1">
    <source>
        <dbReference type="SAM" id="MobiDB-lite"/>
    </source>
</evidence>
<keyword evidence="4" id="KW-1185">Reference proteome</keyword>
<dbReference type="Gene3D" id="3.40.50.150">
    <property type="entry name" value="Vaccinia Virus protein VP39"/>
    <property type="match status" value="1"/>
</dbReference>
<dbReference type="SUPFAM" id="SSF53335">
    <property type="entry name" value="S-adenosyl-L-methionine-dependent methyltransferases"/>
    <property type="match status" value="1"/>
</dbReference>
<dbReference type="NCBIfam" id="TIGR01444">
    <property type="entry name" value="fkbM_fam"/>
    <property type="match status" value="1"/>
</dbReference>
<dbReference type="InterPro" id="IPR029063">
    <property type="entry name" value="SAM-dependent_MTases_sf"/>
</dbReference>
<organism evidence="3 4">
    <name type="scientific">Zhengella mangrovi</name>
    <dbReference type="NCBI Taxonomy" id="1982044"/>
    <lineage>
        <taxon>Bacteria</taxon>
        <taxon>Pseudomonadati</taxon>
        <taxon>Pseudomonadota</taxon>
        <taxon>Alphaproteobacteria</taxon>
        <taxon>Hyphomicrobiales</taxon>
        <taxon>Notoacmeibacteraceae</taxon>
        <taxon>Zhengella</taxon>
    </lineage>
</organism>
<evidence type="ECO:0000259" key="2">
    <source>
        <dbReference type="Pfam" id="PF05050"/>
    </source>
</evidence>
<evidence type="ECO:0000313" key="3">
    <source>
        <dbReference type="EMBL" id="PHP64860.1"/>
    </source>
</evidence>
<feature type="region of interest" description="Disordered" evidence="1">
    <location>
        <begin position="1"/>
        <end position="70"/>
    </location>
</feature>
<protein>
    <recommendedName>
        <fullName evidence="2">Methyltransferase FkbM domain-containing protein</fullName>
    </recommendedName>
</protein>
<dbReference type="PANTHER" id="PTHR34203:SF15">
    <property type="entry name" value="SLL1173 PROTEIN"/>
    <property type="match status" value="1"/>
</dbReference>
<feature type="domain" description="Methyltransferase FkbM" evidence="2">
    <location>
        <begin position="198"/>
        <end position="353"/>
    </location>
</feature>
<dbReference type="Pfam" id="PF05050">
    <property type="entry name" value="Methyltransf_21"/>
    <property type="match status" value="1"/>
</dbReference>
<comment type="caution">
    <text evidence="3">The sequence shown here is derived from an EMBL/GenBank/DDBJ whole genome shotgun (WGS) entry which is preliminary data.</text>
</comment>
<evidence type="ECO:0000313" key="4">
    <source>
        <dbReference type="Proteomes" id="UP000221168"/>
    </source>
</evidence>
<dbReference type="PANTHER" id="PTHR34203">
    <property type="entry name" value="METHYLTRANSFERASE, FKBM FAMILY PROTEIN"/>
    <property type="match status" value="1"/>
</dbReference>
<dbReference type="EMBL" id="PDVP01000021">
    <property type="protein sequence ID" value="PHP64860.1"/>
    <property type="molecule type" value="Genomic_DNA"/>
</dbReference>